<evidence type="ECO:0000313" key="3">
    <source>
        <dbReference type="Proteomes" id="UP000655366"/>
    </source>
</evidence>
<name>A0A931CWG9_9MICC</name>
<dbReference type="AlphaFoldDB" id="A0A931CWG9"/>
<feature type="transmembrane region" description="Helical" evidence="1">
    <location>
        <begin position="104"/>
        <end position="123"/>
    </location>
</feature>
<reference evidence="2 3" key="1">
    <citation type="submission" date="2020-11" db="EMBL/GenBank/DDBJ databases">
        <title>Arthrobacter antarcticus sp. nov., isolated from Antarctic Soil.</title>
        <authorList>
            <person name="Li J."/>
        </authorList>
    </citation>
    <scope>NUCLEOTIDE SEQUENCE [LARGE SCALE GENOMIC DNA]</scope>
    <source>
        <strain evidence="2 3">Z1-20</strain>
    </source>
</reference>
<evidence type="ECO:0000256" key="1">
    <source>
        <dbReference type="SAM" id="Phobius"/>
    </source>
</evidence>
<dbReference type="EMBL" id="JADNYM010000026">
    <property type="protein sequence ID" value="MBG0741188.1"/>
    <property type="molecule type" value="Genomic_DNA"/>
</dbReference>
<proteinExistence type="predicted"/>
<keyword evidence="1" id="KW-0472">Membrane</keyword>
<comment type="caution">
    <text evidence="2">The sequence shown here is derived from an EMBL/GenBank/DDBJ whole genome shotgun (WGS) entry which is preliminary data.</text>
</comment>
<keyword evidence="3" id="KW-1185">Reference proteome</keyword>
<feature type="transmembrane region" description="Helical" evidence="1">
    <location>
        <begin position="48"/>
        <end position="67"/>
    </location>
</feature>
<accession>A0A931CWG9</accession>
<dbReference type="RefSeq" id="WP_196398123.1">
    <property type="nucleotide sequence ID" value="NZ_JADNYM010000026.1"/>
</dbReference>
<protein>
    <submittedName>
        <fullName evidence="2">Uncharacterized protein</fullName>
    </submittedName>
</protein>
<feature type="transmembrane region" description="Helical" evidence="1">
    <location>
        <begin position="129"/>
        <end position="149"/>
    </location>
</feature>
<gene>
    <name evidence="2" type="ORF">IV500_17615</name>
</gene>
<organism evidence="2 3">
    <name type="scientific">Arthrobacter terrae</name>
    <dbReference type="NCBI Taxonomy" id="2935737"/>
    <lineage>
        <taxon>Bacteria</taxon>
        <taxon>Bacillati</taxon>
        <taxon>Actinomycetota</taxon>
        <taxon>Actinomycetes</taxon>
        <taxon>Micrococcales</taxon>
        <taxon>Micrococcaceae</taxon>
        <taxon>Arthrobacter</taxon>
    </lineage>
</organism>
<sequence length="161" mass="17212">MTDVEDRVLPVLRYRQFWKDLFVIAGLFSTLSWTGALGLVLIGGGIPAVLALLMLAAAAAAAAWAFMTRRRYRKAPAPTDVGSEPMNKHIRSSGHRNARNGSSAAILLCFTAALCWLGALAVLGDGGDGTFAVLTGLPLISAIAACFTFRRWKGSLLHRAR</sequence>
<evidence type="ECO:0000313" key="2">
    <source>
        <dbReference type="EMBL" id="MBG0741188.1"/>
    </source>
</evidence>
<keyword evidence="1" id="KW-1133">Transmembrane helix</keyword>
<keyword evidence="1" id="KW-0812">Transmembrane</keyword>
<feature type="transmembrane region" description="Helical" evidence="1">
    <location>
        <begin position="21"/>
        <end position="42"/>
    </location>
</feature>
<dbReference type="Proteomes" id="UP000655366">
    <property type="component" value="Unassembled WGS sequence"/>
</dbReference>